<gene>
    <name evidence="2" type="ORF">HMPREF9238_00444</name>
</gene>
<dbReference type="EMBL" id="AGWN01000001">
    <property type="protein sequence ID" value="EPD30696.1"/>
    <property type="molecule type" value="Genomic_DNA"/>
</dbReference>
<protein>
    <submittedName>
        <fullName evidence="2">Uncharacterized protein</fullName>
    </submittedName>
</protein>
<sequence length="79" mass="8607">MGEVTAVVGIGGMGTTVLEVFTQKFAKEAAATGISMRTVAVNRPQDSLDQAQAQKKDCVNQPRYRRSLRGRRRSVARSP</sequence>
<keyword evidence="3" id="KW-1185">Reference proteome</keyword>
<feature type="compositionally biased region" description="Basic residues" evidence="1">
    <location>
        <begin position="63"/>
        <end position="79"/>
    </location>
</feature>
<accession>A0A9W5VW99</accession>
<evidence type="ECO:0000313" key="2">
    <source>
        <dbReference type="EMBL" id="EPD30696.1"/>
    </source>
</evidence>
<proteinExistence type="predicted"/>
<evidence type="ECO:0000256" key="1">
    <source>
        <dbReference type="SAM" id="MobiDB-lite"/>
    </source>
</evidence>
<feature type="region of interest" description="Disordered" evidence="1">
    <location>
        <begin position="45"/>
        <end position="79"/>
    </location>
</feature>
<dbReference type="AlphaFoldDB" id="A0A9W5VW99"/>
<dbReference type="Proteomes" id="UP000014387">
    <property type="component" value="Unassembled WGS sequence"/>
</dbReference>
<evidence type="ECO:0000313" key="3">
    <source>
        <dbReference type="Proteomes" id="UP000014387"/>
    </source>
</evidence>
<comment type="caution">
    <text evidence="2">The sequence shown here is derived from an EMBL/GenBank/DDBJ whole genome shotgun (WGS) entry which is preliminary data.</text>
</comment>
<organism evidence="2 3">
    <name type="scientific">Gleimia europaea ACS-120-V-Col10b</name>
    <dbReference type="NCBI Taxonomy" id="883069"/>
    <lineage>
        <taxon>Bacteria</taxon>
        <taxon>Bacillati</taxon>
        <taxon>Actinomycetota</taxon>
        <taxon>Actinomycetes</taxon>
        <taxon>Actinomycetales</taxon>
        <taxon>Actinomycetaceae</taxon>
        <taxon>Gleimia</taxon>
    </lineage>
</organism>
<reference evidence="2 3" key="1">
    <citation type="submission" date="2013-05" db="EMBL/GenBank/DDBJ databases">
        <title>The Genome Sequence of Actinomyces europaeus ACS-120-V-COL10B.</title>
        <authorList>
            <consortium name="The Broad Institute Genomics Platform"/>
            <person name="Earl A."/>
            <person name="Ward D."/>
            <person name="Feldgarden M."/>
            <person name="Gevers D."/>
            <person name="Saerens B."/>
            <person name="Vaneechoutte M."/>
            <person name="Walker B."/>
            <person name="Young S."/>
            <person name="Zeng Q."/>
            <person name="Gargeya S."/>
            <person name="Fitzgerald M."/>
            <person name="Haas B."/>
            <person name="Abouelleil A."/>
            <person name="Allen A.W."/>
            <person name="Alvarado L."/>
            <person name="Arachchi H.M."/>
            <person name="Berlin A.M."/>
            <person name="Chapman S.B."/>
            <person name="Gainer-Dewar J."/>
            <person name="Goldberg J."/>
            <person name="Griggs A."/>
            <person name="Gujja S."/>
            <person name="Hansen M."/>
            <person name="Howarth C."/>
            <person name="Imamovic A."/>
            <person name="Ireland A."/>
            <person name="Larimer J."/>
            <person name="McCowan C."/>
            <person name="Murphy C."/>
            <person name="Pearson M."/>
            <person name="Poon T.W."/>
            <person name="Priest M."/>
            <person name="Roberts A."/>
            <person name="Saif S."/>
            <person name="Shea T."/>
            <person name="Sisk P."/>
            <person name="Sykes S."/>
            <person name="Wortman J."/>
            <person name="Nusbaum C."/>
            <person name="Birren B."/>
        </authorList>
    </citation>
    <scope>NUCLEOTIDE SEQUENCE [LARGE SCALE GENOMIC DNA]</scope>
    <source>
        <strain evidence="2 3">ACS-120-V-Col10b</strain>
    </source>
</reference>
<name>A0A9W5VW99_9ACTO</name>